<comment type="caution">
    <text evidence="2">The sequence shown here is derived from an EMBL/GenBank/DDBJ whole genome shotgun (WGS) entry which is preliminary data.</text>
</comment>
<feature type="compositionally biased region" description="Basic and acidic residues" evidence="1">
    <location>
        <begin position="195"/>
        <end position="213"/>
    </location>
</feature>
<dbReference type="RefSeq" id="WP_380043636.1">
    <property type="nucleotide sequence ID" value="NZ_JBHLTC010000001.1"/>
</dbReference>
<feature type="region of interest" description="Disordered" evidence="1">
    <location>
        <begin position="193"/>
        <end position="225"/>
    </location>
</feature>
<dbReference type="Proteomes" id="UP001589890">
    <property type="component" value="Unassembled WGS sequence"/>
</dbReference>
<dbReference type="EMBL" id="JBHLTC010000001">
    <property type="protein sequence ID" value="MFC0622958.1"/>
    <property type="molecule type" value="Genomic_DNA"/>
</dbReference>
<evidence type="ECO:0008006" key="4">
    <source>
        <dbReference type="Google" id="ProtNLM"/>
    </source>
</evidence>
<feature type="region of interest" description="Disordered" evidence="1">
    <location>
        <begin position="240"/>
        <end position="266"/>
    </location>
</feature>
<reference evidence="2 3" key="1">
    <citation type="submission" date="2024-09" db="EMBL/GenBank/DDBJ databases">
        <authorList>
            <person name="Sun Q."/>
            <person name="Mori K."/>
        </authorList>
    </citation>
    <scope>NUCLEOTIDE SEQUENCE [LARGE SCALE GENOMIC DNA]</scope>
    <source>
        <strain evidence="2 3">CGMCC 1.15906</strain>
    </source>
</reference>
<accession>A0ABV6QEJ0</accession>
<evidence type="ECO:0000313" key="2">
    <source>
        <dbReference type="EMBL" id="MFC0622958.1"/>
    </source>
</evidence>
<name>A0ABV6QEJ0_9ACTN</name>
<sequence>MFAQLFNLTGQVSETGDTAARALNVASSAQLQARENEKALARANRDLVAAGKQPVPVPTVTVQPPAAGDRLTVEDLATIRLVAAEEVARAKSPISQAEITQIARVAATLVPKPKDGKSVTAEDVAPLITVAVATYCANDRCTGKRGDDGTDGTKGADGVDGIDGAPGKDAPKVTDEQLRPLIAASLASYCAQESKPCRGQDGRDGTDGKDGKDAPPPVSIADTDCVGDDAASYWRIHYTNGTEGTARGPCRIGPESPAPTNARRTK</sequence>
<evidence type="ECO:0000256" key="1">
    <source>
        <dbReference type="SAM" id="MobiDB-lite"/>
    </source>
</evidence>
<organism evidence="2 3">
    <name type="scientific">Kribbella deserti</name>
    <dbReference type="NCBI Taxonomy" id="1926257"/>
    <lineage>
        <taxon>Bacteria</taxon>
        <taxon>Bacillati</taxon>
        <taxon>Actinomycetota</taxon>
        <taxon>Actinomycetes</taxon>
        <taxon>Propionibacteriales</taxon>
        <taxon>Kribbellaceae</taxon>
        <taxon>Kribbella</taxon>
    </lineage>
</organism>
<keyword evidence="3" id="KW-1185">Reference proteome</keyword>
<gene>
    <name evidence="2" type="ORF">ACFFGN_02730</name>
</gene>
<evidence type="ECO:0000313" key="3">
    <source>
        <dbReference type="Proteomes" id="UP001589890"/>
    </source>
</evidence>
<feature type="region of interest" description="Disordered" evidence="1">
    <location>
        <begin position="141"/>
        <end position="172"/>
    </location>
</feature>
<proteinExistence type="predicted"/>
<protein>
    <recommendedName>
        <fullName evidence="4">Collagen-like protein</fullName>
    </recommendedName>
</protein>